<dbReference type="InterPro" id="IPR000644">
    <property type="entry name" value="CBS_dom"/>
</dbReference>
<evidence type="ECO:0000256" key="3">
    <source>
        <dbReference type="PROSITE-ProRule" id="PRU00703"/>
    </source>
</evidence>
<evidence type="ECO:0000259" key="5">
    <source>
        <dbReference type="PROSITE" id="PS51371"/>
    </source>
</evidence>
<keyword evidence="4" id="KW-1133">Transmembrane helix</keyword>
<keyword evidence="4" id="KW-0472">Membrane</keyword>
<dbReference type="SUPFAM" id="SSF54631">
    <property type="entry name" value="CBS-domain pair"/>
    <property type="match status" value="1"/>
</dbReference>
<accession>A0A6M4H6K2</accession>
<keyword evidence="4" id="KW-0812">Transmembrane</keyword>
<feature type="transmembrane region" description="Helical" evidence="4">
    <location>
        <begin position="213"/>
        <end position="232"/>
    </location>
</feature>
<sequence length="420" mass="45160">MEWIADPTIWIGLLTLIGLEIVLGIDNLVFIAILSDKLAPEHRQRARLIGLSLALVMRLGLLAAISWVMSLNEPVLSFWRLSLSWRDLILIAGGAFLLVKATTEIHERVESRAQGDSGGAAAHAKFWPVVAQIVALDLVFSLDSVITAVGMVDELYVMMTAVVVAVIAMLVAARPLTNFITARPTLIILCLSFLLMIGLVLVVDGLGMHVPKGYVYAAMGFSILVETINQLASRKERRAAGKKRLTRPQVADAVLRLLGSAPAPAQAAPAGETMFGAAERRLVGGVLGLADRQVSAVMTPSHQVAWLDPADPNLLATLRASSHREFPVGRSIQMMQGVVRKEDILAQCIDGKAIALEALARSVPTISAQASVLDTLVQFKRSTAEMMFVVDQHGNFHGLVTRADLLQAIAGEFPHEGAQG</sequence>
<evidence type="ECO:0000313" key="6">
    <source>
        <dbReference type="EMBL" id="QJR14815.1"/>
    </source>
</evidence>
<dbReference type="FunCoup" id="A0A6M4H6K2">
    <property type="interactions" value="8"/>
</dbReference>
<dbReference type="PANTHER" id="PTHR22777:SF30">
    <property type="entry name" value="UPF0053 PROTEIN YEGH"/>
    <property type="match status" value="1"/>
</dbReference>
<dbReference type="Proteomes" id="UP000503096">
    <property type="component" value="Chromosome"/>
</dbReference>
<feature type="transmembrane region" description="Helical" evidence="4">
    <location>
        <begin position="155"/>
        <end position="173"/>
    </location>
</feature>
<dbReference type="Pfam" id="PF03741">
    <property type="entry name" value="TerC"/>
    <property type="match status" value="1"/>
</dbReference>
<keyword evidence="2 3" id="KW-0129">CBS domain</keyword>
<feature type="domain" description="CBS" evidence="5">
    <location>
        <begin position="359"/>
        <end position="417"/>
    </location>
</feature>
<evidence type="ECO:0000256" key="4">
    <source>
        <dbReference type="SAM" id="Phobius"/>
    </source>
</evidence>
<dbReference type="RefSeq" id="WP_171161535.1">
    <property type="nucleotide sequence ID" value="NZ_CP053073.1"/>
</dbReference>
<evidence type="ECO:0000313" key="7">
    <source>
        <dbReference type="Proteomes" id="UP000503096"/>
    </source>
</evidence>
<dbReference type="InParanoid" id="A0A6M4H6K2"/>
<feature type="transmembrane region" description="Helical" evidence="4">
    <location>
        <begin position="12"/>
        <end position="34"/>
    </location>
</feature>
<dbReference type="PANTHER" id="PTHR22777">
    <property type="entry name" value="HEMOLYSIN-RELATED"/>
    <property type="match status" value="1"/>
</dbReference>
<keyword evidence="7" id="KW-1185">Reference proteome</keyword>
<feature type="transmembrane region" description="Helical" evidence="4">
    <location>
        <begin position="185"/>
        <end position="207"/>
    </location>
</feature>
<dbReference type="InterPro" id="IPR046342">
    <property type="entry name" value="CBS_dom_sf"/>
</dbReference>
<name>A0A6M4H6K2_9PROT</name>
<evidence type="ECO:0000256" key="1">
    <source>
        <dbReference type="ARBA" id="ARBA00022737"/>
    </source>
</evidence>
<organism evidence="6 7">
    <name type="scientific">Usitatibacter palustris</name>
    <dbReference type="NCBI Taxonomy" id="2732487"/>
    <lineage>
        <taxon>Bacteria</taxon>
        <taxon>Pseudomonadati</taxon>
        <taxon>Pseudomonadota</taxon>
        <taxon>Betaproteobacteria</taxon>
        <taxon>Nitrosomonadales</taxon>
        <taxon>Usitatibacteraceae</taxon>
        <taxon>Usitatibacter</taxon>
    </lineage>
</organism>
<dbReference type="KEGG" id="upl:DSM104440_01625"/>
<keyword evidence="1" id="KW-0677">Repeat</keyword>
<dbReference type="InterPro" id="IPR005496">
    <property type="entry name" value="Integral_membrane_TerC"/>
</dbReference>
<gene>
    <name evidence="6" type="ORF">DSM104440_01625</name>
</gene>
<evidence type="ECO:0000256" key="2">
    <source>
        <dbReference type="ARBA" id="ARBA00023122"/>
    </source>
</evidence>
<dbReference type="GO" id="GO:0005886">
    <property type="term" value="C:plasma membrane"/>
    <property type="evidence" value="ECO:0007669"/>
    <property type="project" value="TreeGrafter"/>
</dbReference>
<dbReference type="Pfam" id="PF00571">
    <property type="entry name" value="CBS"/>
    <property type="match status" value="1"/>
</dbReference>
<protein>
    <recommendedName>
        <fullName evidence="5">CBS domain-containing protein</fullName>
    </recommendedName>
</protein>
<proteinExistence type="predicted"/>
<dbReference type="PROSITE" id="PS51371">
    <property type="entry name" value="CBS"/>
    <property type="match status" value="1"/>
</dbReference>
<feature type="transmembrane region" description="Helical" evidence="4">
    <location>
        <begin position="46"/>
        <end position="68"/>
    </location>
</feature>
<dbReference type="EMBL" id="CP053073">
    <property type="protein sequence ID" value="QJR14815.1"/>
    <property type="molecule type" value="Genomic_DNA"/>
</dbReference>
<reference evidence="6 7" key="1">
    <citation type="submission" date="2020-04" db="EMBL/GenBank/DDBJ databases">
        <title>Usitatibacter rugosus gen. nov., sp. nov. and Usitatibacter palustris sp. nov., novel members of Usitatibacteraceae fam. nov. within the order Nitrosomonadales isolated from soil.</title>
        <authorList>
            <person name="Huber K.J."/>
            <person name="Neumann-Schaal M."/>
            <person name="Geppert A."/>
            <person name="Luckner M."/>
            <person name="Wanner G."/>
            <person name="Overmann J."/>
        </authorList>
    </citation>
    <scope>NUCLEOTIDE SEQUENCE [LARGE SCALE GENOMIC DNA]</scope>
    <source>
        <strain evidence="6 7">Swamp67</strain>
    </source>
</reference>
<dbReference type="AlphaFoldDB" id="A0A6M4H6K2"/>
<dbReference type="Gene3D" id="3.10.580.10">
    <property type="entry name" value="CBS-domain"/>
    <property type="match status" value="1"/>
</dbReference>